<dbReference type="Proteomes" id="UP000030641">
    <property type="component" value="Unassembled WGS sequence"/>
</dbReference>
<dbReference type="GeneID" id="25367516"/>
<dbReference type="InParanoid" id="A0A074Y6W7"/>
<dbReference type="EMBL" id="KL584776">
    <property type="protein sequence ID" value="KEQ91679.1"/>
    <property type="molecule type" value="Genomic_DNA"/>
</dbReference>
<dbReference type="AlphaFoldDB" id="A0A074Y6W7"/>
<protein>
    <submittedName>
        <fullName evidence="2">Uncharacterized protein</fullName>
    </submittedName>
</protein>
<evidence type="ECO:0000313" key="2">
    <source>
        <dbReference type="EMBL" id="KEQ91679.1"/>
    </source>
</evidence>
<name>A0A074Y6W7_AURSE</name>
<evidence type="ECO:0000313" key="3">
    <source>
        <dbReference type="Proteomes" id="UP000030641"/>
    </source>
</evidence>
<feature type="region of interest" description="Disordered" evidence="1">
    <location>
        <begin position="1"/>
        <end position="130"/>
    </location>
</feature>
<evidence type="ECO:0000256" key="1">
    <source>
        <dbReference type="SAM" id="MobiDB-lite"/>
    </source>
</evidence>
<dbReference type="HOGENOM" id="CLU_047851_1_0_1"/>
<proteinExistence type="predicted"/>
<sequence length="354" mass="38849">MTSPPLTPLRRSFSHNSTSPSSNRLSTASRFSNGSQDFASHLDASAGATGMGNLADELDFADSDEDDWDYDGEAEPGTMQDAGTEHIPDEGTQDGAAEDEGPRDSGVHVGQKINDALPHRNFSRPTSRDADLDTSNIFSLELEDAMANISRLANPASHQNPDTISRTLVALQNLPPQQLLEAHTQRLTTSTNSLSSHIIQQTKQFASLSASLFAPLGFGAPLDFQIIDDEVVPAISQVIQDLPAPDPRALHNLSRLDRETTDLMQTLAALSDSLQMGRQTTASAARHLRNTQLMVSEMRRENDLADQAQWRIEKENWDQRLAGRYCARECRDVVGGFEQVFEVLRRGLEEKIAA</sequence>
<keyword evidence="3" id="KW-1185">Reference proteome</keyword>
<feature type="compositionally biased region" description="Acidic residues" evidence="1">
    <location>
        <begin position="56"/>
        <end position="74"/>
    </location>
</feature>
<accession>A0A074Y6W7</accession>
<gene>
    <name evidence="2" type="ORF">AUEXF2481DRAFT_43853</name>
</gene>
<reference evidence="2 3" key="1">
    <citation type="journal article" date="2014" name="BMC Genomics">
        <title>Genome sequencing of four Aureobasidium pullulans varieties: biotechnological potential, stress tolerance, and description of new species.</title>
        <authorList>
            <person name="Gostin Ar C."/>
            <person name="Ohm R.A."/>
            <person name="Kogej T."/>
            <person name="Sonjak S."/>
            <person name="Turk M."/>
            <person name="Zajc J."/>
            <person name="Zalar P."/>
            <person name="Grube M."/>
            <person name="Sun H."/>
            <person name="Han J."/>
            <person name="Sharma A."/>
            <person name="Chiniquy J."/>
            <person name="Ngan C.Y."/>
            <person name="Lipzen A."/>
            <person name="Barry K."/>
            <person name="Grigoriev I.V."/>
            <person name="Gunde-Cimerman N."/>
        </authorList>
    </citation>
    <scope>NUCLEOTIDE SEQUENCE [LARGE SCALE GENOMIC DNA]</scope>
    <source>
        <strain evidence="2 3">EXF-2481</strain>
    </source>
</reference>
<dbReference type="RefSeq" id="XP_013340159.1">
    <property type="nucleotide sequence ID" value="XM_013484705.1"/>
</dbReference>
<feature type="compositionally biased region" description="Low complexity" evidence="1">
    <location>
        <begin position="10"/>
        <end position="30"/>
    </location>
</feature>
<dbReference type="OMA" id="CGEWRER"/>
<dbReference type="OrthoDB" id="5427526at2759"/>
<organism evidence="2 3">
    <name type="scientific">Aureobasidium subglaciale (strain EXF-2481)</name>
    <name type="common">Aureobasidium pullulans var. subglaciale</name>
    <dbReference type="NCBI Taxonomy" id="1043005"/>
    <lineage>
        <taxon>Eukaryota</taxon>
        <taxon>Fungi</taxon>
        <taxon>Dikarya</taxon>
        <taxon>Ascomycota</taxon>
        <taxon>Pezizomycotina</taxon>
        <taxon>Dothideomycetes</taxon>
        <taxon>Dothideomycetidae</taxon>
        <taxon>Dothideales</taxon>
        <taxon>Saccotheciaceae</taxon>
        <taxon>Aureobasidium</taxon>
    </lineage>
</organism>